<protein>
    <submittedName>
        <fullName evidence="1">Uncharacterized protein</fullName>
    </submittedName>
</protein>
<evidence type="ECO:0000313" key="1">
    <source>
        <dbReference type="EMBL" id="GAK48122.1"/>
    </source>
</evidence>
<comment type="caution">
    <text evidence="1">The sequence shown here is derived from an EMBL/GenBank/DDBJ whole genome shotgun (WGS) entry which is preliminary data.</text>
</comment>
<dbReference type="AlphaFoldDB" id="A0A081BJA4"/>
<dbReference type="Gene3D" id="2.130.10.10">
    <property type="entry name" value="YVTN repeat-like/Quinoprotein amine dehydrogenase"/>
    <property type="match status" value="1"/>
</dbReference>
<organism evidence="1 2">
    <name type="scientific">Secundilactobacillus oryzae JCM 18671</name>
    <dbReference type="NCBI Taxonomy" id="1291743"/>
    <lineage>
        <taxon>Bacteria</taxon>
        <taxon>Bacillati</taxon>
        <taxon>Bacillota</taxon>
        <taxon>Bacilli</taxon>
        <taxon>Lactobacillales</taxon>
        <taxon>Lactobacillaceae</taxon>
        <taxon>Secundilactobacillus</taxon>
    </lineage>
</organism>
<dbReference type="EMBL" id="BBJM01000019">
    <property type="protein sequence ID" value="GAK48122.1"/>
    <property type="molecule type" value="Genomic_DNA"/>
</dbReference>
<reference evidence="1" key="1">
    <citation type="journal article" date="2014" name="Genome Announc.">
        <title>Draft Genome Sequence of Lactobacillus oryzae Strain SG293T.</title>
        <authorList>
            <person name="Tanizawa Y."/>
            <person name="Fujisawa T."/>
            <person name="Mochizuki T."/>
            <person name="Kaminuma E."/>
            <person name="Nakamura Y."/>
            <person name="Tohno M."/>
        </authorList>
    </citation>
    <scope>NUCLEOTIDE SEQUENCE [LARGE SCALE GENOMIC DNA]</scope>
    <source>
        <strain evidence="1">SG293</strain>
    </source>
</reference>
<dbReference type="Proteomes" id="UP000028700">
    <property type="component" value="Unassembled WGS sequence"/>
</dbReference>
<evidence type="ECO:0000313" key="2">
    <source>
        <dbReference type="Proteomes" id="UP000028700"/>
    </source>
</evidence>
<dbReference type="SUPFAM" id="SSF110296">
    <property type="entry name" value="Oligoxyloglucan reducing end-specific cellobiohydrolase"/>
    <property type="match status" value="1"/>
</dbReference>
<accession>A0A081BJA4</accession>
<sequence length="89" mass="9938">MSLSDMYNWAYSQVSRQYARQDISMTSYKADNGATIIQIVENHNSPNMKAKGVDPNTAPTIAWFEVTTKGALYRSDDGGANFYLVANHQ</sequence>
<keyword evidence="2" id="KW-1185">Reference proteome</keyword>
<name>A0A081BJA4_9LACO</name>
<proteinExistence type="predicted"/>
<gene>
    <name evidence="1" type="ORF">LOSG293_190290</name>
</gene>
<dbReference type="InterPro" id="IPR015943">
    <property type="entry name" value="WD40/YVTN_repeat-like_dom_sf"/>
</dbReference>